<evidence type="ECO:0000256" key="3">
    <source>
        <dbReference type="ARBA" id="ARBA00022475"/>
    </source>
</evidence>
<dbReference type="InterPro" id="IPR006312">
    <property type="entry name" value="TatA/E"/>
</dbReference>
<evidence type="ECO:0000256" key="6">
    <source>
        <dbReference type="ARBA" id="ARBA00022989"/>
    </source>
</evidence>
<keyword evidence="8 9" id="KW-0472">Membrane</keyword>
<evidence type="ECO:0000313" key="11">
    <source>
        <dbReference type="Proteomes" id="UP000192582"/>
    </source>
</evidence>
<organism evidence="10 11">
    <name type="scientific">Deinococcus hopiensis KR-140</name>
    <dbReference type="NCBI Taxonomy" id="695939"/>
    <lineage>
        <taxon>Bacteria</taxon>
        <taxon>Thermotogati</taxon>
        <taxon>Deinococcota</taxon>
        <taxon>Deinococci</taxon>
        <taxon>Deinococcales</taxon>
        <taxon>Deinococcaceae</taxon>
        <taxon>Deinococcus</taxon>
    </lineage>
</organism>
<dbReference type="GO" id="GO:0033281">
    <property type="term" value="C:TAT protein transport complex"/>
    <property type="evidence" value="ECO:0007669"/>
    <property type="project" value="UniProtKB-UniRule"/>
</dbReference>
<keyword evidence="6 9" id="KW-1133">Transmembrane helix</keyword>
<dbReference type="PANTHER" id="PTHR42982">
    <property type="entry name" value="SEC-INDEPENDENT PROTEIN TRANSLOCASE PROTEIN TATA"/>
    <property type="match status" value="1"/>
</dbReference>
<sequence length="62" mass="6720">MSLGPMEVGLILLIALVIFGPKKLPELGKGLGQGLREFKSSAREIQRDLELSPAESEPEKTT</sequence>
<keyword evidence="2 9" id="KW-0813">Transport</keyword>
<dbReference type="RefSeq" id="WP_084045200.1">
    <property type="nucleotide sequence ID" value="NZ_FWWU01000002.1"/>
</dbReference>
<keyword evidence="7 9" id="KW-0811">Translocation</keyword>
<dbReference type="NCBIfam" id="NF011430">
    <property type="entry name" value="PRK14861.1"/>
    <property type="match status" value="1"/>
</dbReference>
<accession>A0A1W1UB98</accession>
<comment type="function">
    <text evidence="9">Part of the twin-arginine translocation (Tat) system that transports large folded proteins containing a characteristic twin-arginine motif in their signal peptide across membranes. TatA could form the protein-conducting channel of the Tat system.</text>
</comment>
<dbReference type="Gene3D" id="1.20.5.3310">
    <property type="match status" value="1"/>
</dbReference>
<dbReference type="GO" id="GO:0008320">
    <property type="term" value="F:protein transmembrane transporter activity"/>
    <property type="evidence" value="ECO:0007669"/>
    <property type="project" value="UniProtKB-UniRule"/>
</dbReference>
<dbReference type="PANTHER" id="PTHR42982:SF1">
    <property type="entry name" value="SEC-INDEPENDENT PROTEIN TRANSLOCASE PROTEIN TATA"/>
    <property type="match status" value="1"/>
</dbReference>
<keyword evidence="11" id="KW-1185">Reference proteome</keyword>
<protein>
    <recommendedName>
        <fullName evidence="9">Sec-independent protein translocase protein TatA</fullName>
    </recommendedName>
</protein>
<dbReference type="HAMAP" id="MF_00236">
    <property type="entry name" value="TatA_E"/>
    <property type="match status" value="1"/>
</dbReference>
<evidence type="ECO:0000256" key="7">
    <source>
        <dbReference type="ARBA" id="ARBA00023010"/>
    </source>
</evidence>
<evidence type="ECO:0000256" key="2">
    <source>
        <dbReference type="ARBA" id="ARBA00022448"/>
    </source>
</evidence>
<evidence type="ECO:0000313" key="10">
    <source>
        <dbReference type="EMBL" id="SMB78378.1"/>
    </source>
</evidence>
<name>A0A1W1UB98_9DEIO</name>
<dbReference type="EMBL" id="FWWU01000002">
    <property type="protein sequence ID" value="SMB78378.1"/>
    <property type="molecule type" value="Genomic_DNA"/>
</dbReference>
<dbReference type="STRING" id="695939.SAMN00790413_06626"/>
<evidence type="ECO:0000256" key="5">
    <source>
        <dbReference type="ARBA" id="ARBA00022927"/>
    </source>
</evidence>
<dbReference type="OrthoDB" id="9800908at2"/>
<comment type="subunit">
    <text evidence="9">Forms a complex with TatC.</text>
</comment>
<evidence type="ECO:0000256" key="1">
    <source>
        <dbReference type="ARBA" id="ARBA00004162"/>
    </source>
</evidence>
<evidence type="ECO:0000256" key="8">
    <source>
        <dbReference type="ARBA" id="ARBA00023136"/>
    </source>
</evidence>
<keyword evidence="5 9" id="KW-0653">Protein transport</keyword>
<dbReference type="GO" id="GO:0043953">
    <property type="term" value="P:protein transport by the Tat complex"/>
    <property type="evidence" value="ECO:0007669"/>
    <property type="project" value="UniProtKB-UniRule"/>
</dbReference>
<proteinExistence type="inferred from homology"/>
<dbReference type="NCBIfam" id="TIGR01411">
    <property type="entry name" value="tatAE"/>
    <property type="match status" value="1"/>
</dbReference>
<gene>
    <name evidence="9" type="primary">tatA</name>
    <name evidence="10" type="ORF">SAMN00790413_06626</name>
</gene>
<comment type="subcellular location">
    <subcellularLocation>
        <location evidence="1 9">Cell membrane</location>
        <topology evidence="1 9">Single-pass membrane protein</topology>
    </subcellularLocation>
</comment>
<keyword evidence="4 9" id="KW-0812">Transmembrane</keyword>
<keyword evidence="3 9" id="KW-1003">Cell membrane</keyword>
<comment type="similarity">
    <text evidence="9">Belongs to the TatA/E family.</text>
</comment>
<dbReference type="Proteomes" id="UP000192582">
    <property type="component" value="Unassembled WGS sequence"/>
</dbReference>
<dbReference type="Pfam" id="PF02416">
    <property type="entry name" value="TatA_B_E"/>
    <property type="match status" value="1"/>
</dbReference>
<dbReference type="InterPro" id="IPR003369">
    <property type="entry name" value="TatA/B/E"/>
</dbReference>
<reference evidence="10 11" key="1">
    <citation type="submission" date="2017-04" db="EMBL/GenBank/DDBJ databases">
        <authorList>
            <person name="Afonso C.L."/>
            <person name="Miller P.J."/>
            <person name="Scott M.A."/>
            <person name="Spackman E."/>
            <person name="Goraichik I."/>
            <person name="Dimitrov K.M."/>
            <person name="Suarez D.L."/>
            <person name="Swayne D.E."/>
        </authorList>
    </citation>
    <scope>NUCLEOTIDE SEQUENCE [LARGE SCALE GENOMIC DNA]</scope>
    <source>
        <strain evidence="10 11">KR-140</strain>
    </source>
</reference>
<evidence type="ECO:0000256" key="9">
    <source>
        <dbReference type="HAMAP-Rule" id="MF_00236"/>
    </source>
</evidence>
<evidence type="ECO:0000256" key="4">
    <source>
        <dbReference type="ARBA" id="ARBA00022692"/>
    </source>
</evidence>
<dbReference type="AlphaFoldDB" id="A0A1W1UB98"/>